<reference evidence="1" key="1">
    <citation type="submission" date="2023-06" db="EMBL/GenBank/DDBJ databases">
        <authorList>
            <person name="Kurt Z."/>
        </authorList>
    </citation>
    <scope>NUCLEOTIDE SEQUENCE</scope>
</reference>
<dbReference type="AlphaFoldDB" id="A0AA86QGR2"/>
<gene>
    <name evidence="1" type="ORF">HINF_LOCUS38995</name>
    <name evidence="2" type="ORF">HINF_LOCUS45760</name>
</gene>
<evidence type="ECO:0000313" key="3">
    <source>
        <dbReference type="Proteomes" id="UP001642409"/>
    </source>
</evidence>
<name>A0AA86QGR2_9EUKA</name>
<protein>
    <submittedName>
        <fullName evidence="2">Hypothetical_protein</fullName>
    </submittedName>
</protein>
<sequence>MEKSRKSEDAKLMLELKQTVSLGQYVGLTEHIKEVQQYMICTFLVILISGTEAEPESQDKLEPLNNLAGPLDLATGKEFLKRIQNLALKKQQMKENKINYDKLM</sequence>
<comment type="caution">
    <text evidence="1">The sequence shown here is derived from an EMBL/GenBank/DDBJ whole genome shotgun (WGS) entry which is preliminary data.</text>
</comment>
<organism evidence="1">
    <name type="scientific">Hexamita inflata</name>
    <dbReference type="NCBI Taxonomy" id="28002"/>
    <lineage>
        <taxon>Eukaryota</taxon>
        <taxon>Metamonada</taxon>
        <taxon>Diplomonadida</taxon>
        <taxon>Hexamitidae</taxon>
        <taxon>Hexamitinae</taxon>
        <taxon>Hexamita</taxon>
    </lineage>
</organism>
<dbReference type="EMBL" id="CATOUU010000823">
    <property type="protein sequence ID" value="CAI9951350.1"/>
    <property type="molecule type" value="Genomic_DNA"/>
</dbReference>
<dbReference type="EMBL" id="CAXDID020000199">
    <property type="protein sequence ID" value="CAL6053904.1"/>
    <property type="molecule type" value="Genomic_DNA"/>
</dbReference>
<evidence type="ECO:0000313" key="1">
    <source>
        <dbReference type="EMBL" id="CAI9951350.1"/>
    </source>
</evidence>
<evidence type="ECO:0000313" key="2">
    <source>
        <dbReference type="EMBL" id="CAL6053904.1"/>
    </source>
</evidence>
<proteinExistence type="predicted"/>
<accession>A0AA86QGR2</accession>
<dbReference type="Proteomes" id="UP001642409">
    <property type="component" value="Unassembled WGS sequence"/>
</dbReference>
<keyword evidence="3" id="KW-1185">Reference proteome</keyword>
<reference evidence="2 3" key="2">
    <citation type="submission" date="2024-07" db="EMBL/GenBank/DDBJ databases">
        <authorList>
            <person name="Akdeniz Z."/>
        </authorList>
    </citation>
    <scope>NUCLEOTIDE SEQUENCE [LARGE SCALE GENOMIC DNA]</scope>
</reference>